<proteinExistence type="predicted"/>
<protein>
    <recommendedName>
        <fullName evidence="3">Peptidoglycan binding protein</fullName>
    </recommendedName>
</protein>
<keyword evidence="2" id="KW-1185">Reference proteome</keyword>
<sequence>MLCDAGRVTGYRLSAPDALLYHLAPTRSGLLREGDLITLRQTGGQSISPTRLGEPITLAVQGTDLADPRGCCFAKQRLPGPEACGQTVVPLVGDASVIPSPPLAAQRLDLVKTLARACSSSESAQRHDCTFDLVLRNSGEASFVGVVALTDTFMGLQPTAISTQGEGWSCHQRGAEAICINGAVQLAPGHESHVQITLSLRGGARPVRFENCAALGVGPDRAVQAMVAQRAMQLLGIDGGPVDGQPGPRTRAGLRVLTEMLGLAVDENITSELFTALGLPEAGPVSCVSVDLPALRRPTPPPPPVCTAPNTVRQGNACVCRRGFEQVAGRGCVPRTDPPPPTVLQCDGATTINQGDACVCRFPGMVRHNATSCVCPQGTTFSAGQGCITPQVEPILCPNGLPRLPHVGCIDVRIEVGPRFGRE</sequence>
<accession>A0A543K3L6</accession>
<comment type="caution">
    <text evidence="1">The sequence shown here is derived from an EMBL/GenBank/DDBJ whole genome shotgun (WGS) entry which is preliminary data.</text>
</comment>
<dbReference type="AlphaFoldDB" id="A0A543K3L6"/>
<organism evidence="1 2">
    <name type="scientific">Roseinatronobacter monicus</name>
    <dbReference type="NCBI Taxonomy" id="393481"/>
    <lineage>
        <taxon>Bacteria</taxon>
        <taxon>Pseudomonadati</taxon>
        <taxon>Pseudomonadota</taxon>
        <taxon>Alphaproteobacteria</taxon>
        <taxon>Rhodobacterales</taxon>
        <taxon>Paracoccaceae</taxon>
        <taxon>Roseinatronobacter</taxon>
    </lineage>
</organism>
<reference evidence="1 2" key="1">
    <citation type="submission" date="2019-06" db="EMBL/GenBank/DDBJ databases">
        <title>Genomic Encyclopedia of Archaeal and Bacterial Type Strains, Phase II (KMG-II): from individual species to whole genera.</title>
        <authorList>
            <person name="Goeker M."/>
        </authorList>
    </citation>
    <scope>NUCLEOTIDE SEQUENCE [LARGE SCALE GENOMIC DNA]</scope>
    <source>
        <strain evidence="1 2">DSM 18423</strain>
    </source>
</reference>
<evidence type="ECO:0000313" key="1">
    <source>
        <dbReference type="EMBL" id="TQM89688.1"/>
    </source>
</evidence>
<dbReference type="EMBL" id="VFPT01000005">
    <property type="protein sequence ID" value="TQM89688.1"/>
    <property type="molecule type" value="Genomic_DNA"/>
</dbReference>
<name>A0A543K3L6_9RHOB</name>
<gene>
    <name evidence="1" type="ORF">BD293_4358</name>
</gene>
<evidence type="ECO:0000313" key="2">
    <source>
        <dbReference type="Proteomes" id="UP000320582"/>
    </source>
</evidence>
<evidence type="ECO:0008006" key="3">
    <source>
        <dbReference type="Google" id="ProtNLM"/>
    </source>
</evidence>
<dbReference type="Proteomes" id="UP000320582">
    <property type="component" value="Unassembled WGS sequence"/>
</dbReference>